<dbReference type="GO" id="GO:0098994">
    <property type="term" value="P:symbiont entry into host cell via disruption of host cell envelope"/>
    <property type="evidence" value="ECO:0007669"/>
    <property type="project" value="UniProtKB-KW"/>
</dbReference>
<keyword evidence="3" id="KW-1227">Viral tail protein</keyword>
<dbReference type="Proteomes" id="UP001214379">
    <property type="component" value="Segment"/>
</dbReference>
<keyword evidence="6" id="KW-1238">Degradation of host capsule during virus entry</keyword>
<name>A0AAF0CD47_9CAUD</name>
<evidence type="ECO:0000313" key="9">
    <source>
        <dbReference type="Proteomes" id="UP001214379"/>
    </source>
</evidence>
<evidence type="ECO:0000256" key="1">
    <source>
        <dbReference type="ARBA" id="ARBA00004328"/>
    </source>
</evidence>
<feature type="coiled-coil region" evidence="7">
    <location>
        <begin position="122"/>
        <end position="152"/>
    </location>
</feature>
<gene>
    <name evidence="8" type="ORF">F70K44_041</name>
</gene>
<dbReference type="InterPro" id="IPR011050">
    <property type="entry name" value="Pectin_lyase_fold/virulence"/>
</dbReference>
<proteinExistence type="predicted"/>
<evidence type="ECO:0000256" key="2">
    <source>
        <dbReference type="ARBA" id="ARBA00022717"/>
    </source>
</evidence>
<comment type="subcellular location">
    <subcellularLocation>
        <location evidence="1">Virion</location>
    </subcellularLocation>
</comment>
<reference evidence="8 9" key="1">
    <citation type="submission" date="2023-02" db="EMBL/GenBank/DDBJ databases">
        <authorList>
            <person name="Oliveira H."/>
        </authorList>
    </citation>
    <scope>NUCLEOTIDE SEQUENCE [LARGE SCALE GENOMIC DNA]</scope>
</reference>
<keyword evidence="7" id="KW-0175">Coiled coil</keyword>
<organism evidence="8 9">
    <name type="scientific">Acinetobacter phage F70-K44</name>
    <dbReference type="NCBI Taxonomy" id="3027985"/>
    <lineage>
        <taxon>Viruses</taxon>
        <taxon>Duplodnaviria</taxon>
        <taxon>Heunggongvirae</taxon>
        <taxon>Uroviricota</taxon>
        <taxon>Caudoviricetes</taxon>
        <taxon>Autographivirales</taxon>
        <taxon>Autoscriptoviridae</taxon>
        <taxon>Beijerinckvirinae</taxon>
        <taxon>Friunavirus</taxon>
        <taxon>Friunavirus F70K44</taxon>
    </lineage>
</organism>
<evidence type="ECO:0000256" key="3">
    <source>
        <dbReference type="ARBA" id="ARBA00022732"/>
    </source>
</evidence>
<keyword evidence="4" id="KW-0946">Virion</keyword>
<evidence type="ECO:0000256" key="6">
    <source>
        <dbReference type="ARBA" id="ARBA00035731"/>
    </source>
</evidence>
<keyword evidence="9" id="KW-1185">Reference proteome</keyword>
<dbReference type="GO" id="GO:0098015">
    <property type="term" value="C:virus tail"/>
    <property type="evidence" value="ECO:0007669"/>
    <property type="project" value="UniProtKB-KW"/>
</dbReference>
<accession>A0AAF0CD47</accession>
<dbReference type="SUPFAM" id="SSF51126">
    <property type="entry name" value="Pectin lyase-like"/>
    <property type="match status" value="1"/>
</dbReference>
<dbReference type="GO" id="GO:0098996">
    <property type="term" value="P:symbiont entry into host cell via disruption of host cell glycocalyx"/>
    <property type="evidence" value="ECO:0007669"/>
    <property type="project" value="UniProtKB-KW"/>
</dbReference>
<keyword evidence="2" id="KW-1235">Degradation of host cell envelope components during virus entry</keyword>
<evidence type="ECO:0000256" key="5">
    <source>
        <dbReference type="ARBA" id="ARBA00023296"/>
    </source>
</evidence>
<keyword evidence="5" id="KW-1160">Virus entry into host cell</keyword>
<evidence type="ECO:0000313" key="8">
    <source>
        <dbReference type="EMBL" id="WDS49595.1"/>
    </source>
</evidence>
<dbReference type="EMBL" id="OQ378314">
    <property type="protein sequence ID" value="WDS49595.1"/>
    <property type="molecule type" value="Genomic_DNA"/>
</dbReference>
<sequence length="752" mass="81727">MNTLRSFTETVVTTPTDTFPISFEYDEKYDAVHVFLNDVAVEDLGYTVSQVNAVTLKVEPAIPEGTVRIERETDIDKMKYIFDAGALFIDQNVDADFRQIVHSQQEVRDGFIKLRGDVLPLVHGLQEALKQAQEASQSAQEAAEAAAEAAAQSRSAENVIDANGLNQQEINNNLLGSTGSSYIKVNTELANSVVKSLKGMVLDYSIDVTWFGAKGDWNKSTQTGTDNTVAVANAIAYLATLGTRREGGRRGLYFPKGSYMLKHLDLIAGLGFGIDVFGDGSKTTTLYFDHTEDSPAMTCSIEFVRFFGMTLCGTKDELGNSTRTVGFEGKLTSNLADIDVQFTDCDIICWNTFAKIHGRGCIFTNCMIGITIRVMDIVVGAYTVGADTDNMQSKYATMRHYVFRGCRFDNASRAYTVSGAGEMLGYINNLLFLGNDITNMDLLIEAPTATFCNSVIAGNTAIGSFATKFITVNGLRSVVISGNNTRKLTNVTGVPNSNTTSTEFFVEASSILEDVIINGNIVSGLRGALVRLTSTANNSRNVSITNNQLLNFGSWKGGNSAISVVLANSNIKGLLISSNILYAPNVAGSYYLCNLLGKQVVTDTVVANNITHNIKLLDAFSIFQPTIYVNGIATTGTYSTRICRYSVEGDYIVGSYYFSGTVPENVGYVAFDLPVPAVPDFSPFSNDLSGYGVIEQAVGLLSTGYSWCPAKIEATTQRLVLRKTKDMSMSDLQGDTIPATYSMVVRFKYRFK</sequence>
<evidence type="ECO:0000256" key="7">
    <source>
        <dbReference type="SAM" id="Coils"/>
    </source>
</evidence>
<protein>
    <submittedName>
        <fullName evidence="8">Tailspike protein</fullName>
    </submittedName>
</protein>
<evidence type="ECO:0000256" key="4">
    <source>
        <dbReference type="ARBA" id="ARBA00022844"/>
    </source>
</evidence>